<proteinExistence type="predicted"/>
<evidence type="ECO:0000313" key="2">
    <source>
        <dbReference type="EMBL" id="MEE6258505.1"/>
    </source>
</evidence>
<feature type="transmembrane region" description="Helical" evidence="1">
    <location>
        <begin position="6"/>
        <end position="26"/>
    </location>
</feature>
<accession>A0ABU7RPT7</accession>
<comment type="caution">
    <text evidence="2">The sequence shown here is derived from an EMBL/GenBank/DDBJ whole genome shotgun (WGS) entry which is preliminary data.</text>
</comment>
<protein>
    <submittedName>
        <fullName evidence="2">Uncharacterized protein</fullName>
    </submittedName>
</protein>
<keyword evidence="1" id="KW-0472">Membrane</keyword>
<dbReference type="Proteomes" id="UP001332243">
    <property type="component" value="Unassembled WGS sequence"/>
</dbReference>
<name>A0ABU7RPT7_9ACTN</name>
<gene>
    <name evidence="2" type="ORF">V1633_08380</name>
</gene>
<dbReference type="RefSeq" id="WP_331213610.1">
    <property type="nucleotide sequence ID" value="NZ_JAZGQK010000006.1"/>
</dbReference>
<organism evidence="2 3">
    <name type="scientific">Plantactinospora sonchi</name>
    <dbReference type="NCBI Taxonomy" id="1544735"/>
    <lineage>
        <taxon>Bacteria</taxon>
        <taxon>Bacillati</taxon>
        <taxon>Actinomycetota</taxon>
        <taxon>Actinomycetes</taxon>
        <taxon>Micromonosporales</taxon>
        <taxon>Micromonosporaceae</taxon>
        <taxon>Plantactinospora</taxon>
    </lineage>
</organism>
<evidence type="ECO:0000313" key="3">
    <source>
        <dbReference type="Proteomes" id="UP001332243"/>
    </source>
</evidence>
<reference evidence="2 3" key="1">
    <citation type="submission" date="2024-01" db="EMBL/GenBank/DDBJ databases">
        <title>Genome insights into Plantactinospora sonchi sp. nov.</title>
        <authorList>
            <person name="Wang L."/>
        </authorList>
    </citation>
    <scope>NUCLEOTIDE SEQUENCE [LARGE SCALE GENOMIC DNA]</scope>
    <source>
        <strain evidence="2 3">NEAU-QY2</strain>
    </source>
</reference>
<sequence>MVFLAIAAVLYVCGFVFLYGVIRVAVRHALEDVELRRVRAEQAPERDRLMARTLVPDNAFLAGS</sequence>
<keyword evidence="3" id="KW-1185">Reference proteome</keyword>
<keyword evidence="1" id="KW-0812">Transmembrane</keyword>
<dbReference type="EMBL" id="JAZGQK010000006">
    <property type="protein sequence ID" value="MEE6258505.1"/>
    <property type="molecule type" value="Genomic_DNA"/>
</dbReference>
<keyword evidence="1" id="KW-1133">Transmembrane helix</keyword>
<evidence type="ECO:0000256" key="1">
    <source>
        <dbReference type="SAM" id="Phobius"/>
    </source>
</evidence>